<comment type="caution">
    <text evidence="1">The sequence shown here is derived from an EMBL/GenBank/DDBJ whole genome shotgun (WGS) entry which is preliminary data.</text>
</comment>
<sequence>SLPAQLSFVVGLDFFKQVPHPITLFYDNEKGTSHMKLAAAAAYVVRGVDLVRKTDIIHLGYQIVDHATQDEPSVPVNRAKKALMDMIDVWVLLPGAPKYRARLRRIREDEHRHDPRQVYIFEIDWDEECLEGPRLTEYKSFCRRADH</sequence>
<protein>
    <submittedName>
        <fullName evidence="1">Uncharacterized protein</fullName>
    </submittedName>
</protein>
<evidence type="ECO:0000313" key="1">
    <source>
        <dbReference type="EMBL" id="KAF4732835.1"/>
    </source>
</evidence>
<name>A0A7J6SJG1_PEROL</name>
<dbReference type="AlphaFoldDB" id="A0A7J6SJG1"/>
<feature type="non-terminal residue" evidence="1">
    <location>
        <position position="1"/>
    </location>
</feature>
<feature type="non-terminal residue" evidence="1">
    <location>
        <position position="147"/>
    </location>
</feature>
<reference evidence="1 2" key="1">
    <citation type="submission" date="2020-04" db="EMBL/GenBank/DDBJ databases">
        <title>Perkinsus olseni comparative genomics.</title>
        <authorList>
            <person name="Bogema D.R."/>
        </authorList>
    </citation>
    <scope>NUCLEOTIDE SEQUENCE [LARGE SCALE GENOMIC DNA]</scope>
    <source>
        <strain evidence="1 2">ATCC PRA-207</strain>
    </source>
</reference>
<accession>A0A7J6SJG1</accession>
<proteinExistence type="predicted"/>
<gene>
    <name evidence="1" type="ORF">FOZ63_032784</name>
</gene>
<organism evidence="1 2">
    <name type="scientific">Perkinsus olseni</name>
    <name type="common">Perkinsus atlanticus</name>
    <dbReference type="NCBI Taxonomy" id="32597"/>
    <lineage>
        <taxon>Eukaryota</taxon>
        <taxon>Sar</taxon>
        <taxon>Alveolata</taxon>
        <taxon>Perkinsozoa</taxon>
        <taxon>Perkinsea</taxon>
        <taxon>Perkinsida</taxon>
        <taxon>Perkinsidae</taxon>
        <taxon>Perkinsus</taxon>
    </lineage>
</organism>
<dbReference type="EMBL" id="JABANO010017805">
    <property type="protein sequence ID" value="KAF4732835.1"/>
    <property type="molecule type" value="Genomic_DNA"/>
</dbReference>
<evidence type="ECO:0000313" key="2">
    <source>
        <dbReference type="Proteomes" id="UP000553632"/>
    </source>
</evidence>
<keyword evidence="2" id="KW-1185">Reference proteome</keyword>
<dbReference type="Proteomes" id="UP000553632">
    <property type="component" value="Unassembled WGS sequence"/>
</dbReference>